<proteinExistence type="predicted"/>
<keyword evidence="1" id="KW-0472">Membrane</keyword>
<keyword evidence="3" id="KW-1185">Reference proteome</keyword>
<name>A0ABY4WCY5_9BACL</name>
<feature type="transmembrane region" description="Helical" evidence="1">
    <location>
        <begin position="48"/>
        <end position="74"/>
    </location>
</feature>
<dbReference type="PANTHER" id="PTHR37305:SF1">
    <property type="entry name" value="MEMBRANE PROTEIN"/>
    <property type="match status" value="1"/>
</dbReference>
<feature type="transmembrane region" description="Helical" evidence="1">
    <location>
        <begin position="23"/>
        <end position="42"/>
    </location>
</feature>
<feature type="transmembrane region" description="Helical" evidence="1">
    <location>
        <begin position="108"/>
        <end position="133"/>
    </location>
</feature>
<evidence type="ECO:0000313" key="3">
    <source>
        <dbReference type="Proteomes" id="UP001056500"/>
    </source>
</evidence>
<protein>
    <submittedName>
        <fullName evidence="2">ABC transporter permease</fullName>
    </submittedName>
</protein>
<feature type="transmembrane region" description="Helical" evidence="1">
    <location>
        <begin position="148"/>
        <end position="170"/>
    </location>
</feature>
<evidence type="ECO:0000256" key="1">
    <source>
        <dbReference type="SAM" id="Phobius"/>
    </source>
</evidence>
<dbReference type="RefSeq" id="WP_251872132.1">
    <property type="nucleotide sequence ID" value="NZ_CP098755.1"/>
</dbReference>
<evidence type="ECO:0000313" key="2">
    <source>
        <dbReference type="EMBL" id="USG65025.1"/>
    </source>
</evidence>
<organism evidence="2 3">
    <name type="scientific">Brevibacillus ruminantium</name>
    <dbReference type="NCBI Taxonomy" id="2950604"/>
    <lineage>
        <taxon>Bacteria</taxon>
        <taxon>Bacillati</taxon>
        <taxon>Bacillota</taxon>
        <taxon>Bacilli</taxon>
        <taxon>Bacillales</taxon>
        <taxon>Paenibacillaceae</taxon>
        <taxon>Brevibacillus</taxon>
    </lineage>
</organism>
<keyword evidence="1" id="KW-0812">Transmembrane</keyword>
<dbReference type="PANTHER" id="PTHR37305">
    <property type="entry name" value="INTEGRAL MEMBRANE PROTEIN-RELATED"/>
    <property type="match status" value="1"/>
</dbReference>
<gene>
    <name evidence="2" type="ORF">NDK47_23345</name>
</gene>
<reference evidence="2" key="1">
    <citation type="submission" date="2022-06" db="EMBL/GenBank/DDBJ databases">
        <title>Genome sequencing of Brevibacillus sp. BB3-R1.</title>
        <authorList>
            <person name="Heo J."/>
            <person name="Lee D."/>
            <person name="Won M."/>
            <person name="Han B.-H."/>
            <person name="Hong S.-B."/>
            <person name="Kwon S.-W."/>
        </authorList>
    </citation>
    <scope>NUCLEOTIDE SEQUENCE</scope>
    <source>
        <strain evidence="2">BB3-R1</strain>
    </source>
</reference>
<sequence>MQLLYASTLNEAEKLLWQKKTKVVLLLSMLVPVISAMLLSRFQSNTGIAFGAGTAFPLLMLNLFTTVLLPLFLFMTVADMFAGEAASRALKNVLVRPISRVKIFTSKLLAMALFLFVQLAIIWVSSTLAGLFLDSSAVFSGFLESAGAYLAASLPLMAMGLFAVLLSLCWHSSVGAYASCMVVYLAAKLLPYLFPQAATWSFFSYTDWHMMWIGNAASFQTLFPVFVFLLSNCIMGYTAGWYLFERKQF</sequence>
<feature type="transmembrane region" description="Helical" evidence="1">
    <location>
        <begin position="223"/>
        <end position="244"/>
    </location>
</feature>
<accession>A0ABY4WCY5</accession>
<dbReference type="EMBL" id="CP098755">
    <property type="protein sequence ID" value="USG65025.1"/>
    <property type="molecule type" value="Genomic_DNA"/>
</dbReference>
<dbReference type="Pfam" id="PF12730">
    <property type="entry name" value="ABC2_membrane_4"/>
    <property type="match status" value="1"/>
</dbReference>
<feature type="transmembrane region" description="Helical" evidence="1">
    <location>
        <begin position="182"/>
        <end position="203"/>
    </location>
</feature>
<dbReference type="Proteomes" id="UP001056500">
    <property type="component" value="Chromosome"/>
</dbReference>
<keyword evidence="1" id="KW-1133">Transmembrane helix</keyword>